<dbReference type="EMBL" id="FR824097">
    <property type="protein sequence ID" value="CCA18533.1"/>
    <property type="molecule type" value="Genomic_DNA"/>
</dbReference>
<reference evidence="1" key="1">
    <citation type="journal article" date="2011" name="PLoS Biol.">
        <title>Gene gain and loss during evolution of obligate parasitism in the white rust pathogen of Arabidopsis thaliana.</title>
        <authorList>
            <person name="Kemen E."/>
            <person name="Gardiner A."/>
            <person name="Schultz-Larsen T."/>
            <person name="Kemen A.C."/>
            <person name="Balmuth A.L."/>
            <person name="Robert-Seilaniantz A."/>
            <person name="Bailey K."/>
            <person name="Holub E."/>
            <person name="Studholme D.J."/>
            <person name="Maclean D."/>
            <person name="Jones J.D."/>
        </authorList>
    </citation>
    <scope>NUCLEOTIDE SEQUENCE</scope>
</reference>
<gene>
    <name evidence="1" type="primary">AlNc14C52G4051</name>
    <name evidence="1" type="ORF">ALNC14_046760</name>
</gene>
<dbReference type="AlphaFoldDB" id="F0WBK6"/>
<sequence>MLEVVCCGNVTHCACRTFIISVLAGYIRPIGLKTDQLLWLRLESVIKLSRCQSTLLGQKSETRGSYGFCRSVFGHEEGPFEGIAATYGKAQLFPIADSDSVQRRQRRLSATCFITSIVDMHNPLVPQSIPTEEMLPTALRLFL</sequence>
<accession>F0WBK6</accession>
<reference evidence="1" key="2">
    <citation type="submission" date="2011-02" db="EMBL/GenBank/DDBJ databases">
        <authorList>
            <person name="MacLean D."/>
        </authorList>
    </citation>
    <scope>NUCLEOTIDE SEQUENCE</scope>
</reference>
<name>F0WBK6_9STRA</name>
<organism evidence="1">
    <name type="scientific">Albugo laibachii Nc14</name>
    <dbReference type="NCBI Taxonomy" id="890382"/>
    <lineage>
        <taxon>Eukaryota</taxon>
        <taxon>Sar</taxon>
        <taxon>Stramenopiles</taxon>
        <taxon>Oomycota</taxon>
        <taxon>Peronosporomycetes</taxon>
        <taxon>Albuginales</taxon>
        <taxon>Albuginaceae</taxon>
        <taxon>Albugo</taxon>
    </lineage>
</organism>
<evidence type="ECO:0000313" key="1">
    <source>
        <dbReference type="EMBL" id="CCA18533.1"/>
    </source>
</evidence>
<dbReference type="HOGENOM" id="CLU_1809760_0_0_1"/>
<protein>
    <submittedName>
        <fullName evidence="1">AlNc14C52G4051 protein</fullName>
    </submittedName>
</protein>
<proteinExistence type="predicted"/>